<proteinExistence type="predicted"/>
<dbReference type="Proteomes" id="UP001597052">
    <property type="component" value="Unassembled WGS sequence"/>
</dbReference>
<feature type="region of interest" description="Disordered" evidence="1">
    <location>
        <begin position="80"/>
        <end position="100"/>
    </location>
</feature>
<name>A0ABD6DCJ5_9EURY</name>
<feature type="region of interest" description="Disordered" evidence="1">
    <location>
        <begin position="25"/>
        <end position="44"/>
    </location>
</feature>
<dbReference type="AlphaFoldDB" id="A0ABD6DCJ5"/>
<feature type="region of interest" description="Disordered" evidence="1">
    <location>
        <begin position="161"/>
        <end position="194"/>
    </location>
</feature>
<dbReference type="EMBL" id="JBHUDM010000004">
    <property type="protein sequence ID" value="MFD1642899.1"/>
    <property type="molecule type" value="Genomic_DNA"/>
</dbReference>
<sequence length="194" mass="21581">MSNTEHSPRTNPMASMIALQRQSLKQGQQVLQQSMNAQKQAPRMWKDAIDSQRSVQKTGLEASRSLAKGMVEMMEATVPSDQSLVGEEDSDASEQQHEAFESLHQAVEDQFEAVDEISDQTWEAIEQQLDESTDNYAEFVDQSTSMTEESVTAVVDSLEEVESEMGEGMRFGVETSSPMGTTRMDTDIDDEETA</sequence>
<comment type="caution">
    <text evidence="2">The sequence shown here is derived from an EMBL/GenBank/DDBJ whole genome shotgun (WGS) entry which is preliminary data.</text>
</comment>
<evidence type="ECO:0000313" key="2">
    <source>
        <dbReference type="EMBL" id="MFD1642899.1"/>
    </source>
</evidence>
<reference evidence="2 3" key="1">
    <citation type="journal article" date="2019" name="Int. J. Syst. Evol. Microbiol.">
        <title>The Global Catalogue of Microorganisms (GCM) 10K type strain sequencing project: providing services to taxonomists for standard genome sequencing and annotation.</title>
        <authorList>
            <consortium name="The Broad Institute Genomics Platform"/>
            <consortium name="The Broad Institute Genome Sequencing Center for Infectious Disease"/>
            <person name="Wu L."/>
            <person name="Ma J."/>
        </authorList>
    </citation>
    <scope>NUCLEOTIDE SEQUENCE [LARGE SCALE GENOMIC DNA]</scope>
    <source>
        <strain evidence="2 3">CGMCC 1.10593</strain>
    </source>
</reference>
<protein>
    <submittedName>
        <fullName evidence="2">Uncharacterized protein</fullName>
    </submittedName>
</protein>
<dbReference type="RefSeq" id="WP_256396570.1">
    <property type="nucleotide sequence ID" value="NZ_JANHDJ010000004.1"/>
</dbReference>
<gene>
    <name evidence="2" type="ORF">ACFSBW_13570</name>
</gene>
<keyword evidence="3" id="KW-1185">Reference proteome</keyword>
<evidence type="ECO:0000256" key="1">
    <source>
        <dbReference type="SAM" id="MobiDB-lite"/>
    </source>
</evidence>
<evidence type="ECO:0000313" key="3">
    <source>
        <dbReference type="Proteomes" id="UP001597052"/>
    </source>
</evidence>
<accession>A0ABD6DCJ5</accession>
<organism evidence="2 3">
    <name type="scientific">Halohasta litorea</name>
    <dbReference type="NCBI Taxonomy" id="869891"/>
    <lineage>
        <taxon>Archaea</taxon>
        <taxon>Methanobacteriati</taxon>
        <taxon>Methanobacteriota</taxon>
        <taxon>Stenosarchaea group</taxon>
        <taxon>Halobacteria</taxon>
        <taxon>Halobacteriales</taxon>
        <taxon>Haloferacaceae</taxon>
        <taxon>Halohasta</taxon>
    </lineage>
</organism>